<comment type="catalytic activity">
    <reaction evidence="16 17 19">
        <text>(6S)-NADPHX + ADP = AMP + phosphate + NADPH + H(+)</text>
        <dbReference type="Rhea" id="RHEA:32235"/>
        <dbReference type="ChEBI" id="CHEBI:15378"/>
        <dbReference type="ChEBI" id="CHEBI:43474"/>
        <dbReference type="ChEBI" id="CHEBI:57783"/>
        <dbReference type="ChEBI" id="CHEBI:64076"/>
        <dbReference type="ChEBI" id="CHEBI:456215"/>
        <dbReference type="ChEBI" id="CHEBI:456216"/>
        <dbReference type="EC" id="4.2.1.136"/>
    </reaction>
</comment>
<evidence type="ECO:0000256" key="18">
    <source>
        <dbReference type="HAMAP-Rule" id="MF_01966"/>
    </source>
</evidence>
<dbReference type="PANTHER" id="PTHR12592:SF0">
    <property type="entry name" value="ATP-DEPENDENT (S)-NAD(P)H-HYDRATE DEHYDRATASE"/>
    <property type="match status" value="1"/>
</dbReference>
<name>A0A4Q1RHP6_9FIRM</name>
<comment type="subunit">
    <text evidence="17">Homotetramer.</text>
</comment>
<comment type="function">
    <text evidence="18">Catalyzes the epimerization of the S- and R-forms of NAD(P)HX, a damaged form of NAD(P)H that is a result of enzymatic or heat-dependent hydration. This is a prerequisite for the S-specific NAD(P)H-hydrate dehydratase to allow the repair of both epimers of NAD(P)HX.</text>
</comment>
<evidence type="ECO:0000256" key="13">
    <source>
        <dbReference type="ARBA" id="ARBA00023268"/>
    </source>
</evidence>
<reference evidence="22 23" key="1">
    <citation type="submission" date="2019-01" db="EMBL/GenBank/DDBJ databases">
        <title>Blautia sp. nov. KGMB01111 isolated human feces.</title>
        <authorList>
            <person name="Park J.-E."/>
            <person name="Kim J.-S."/>
            <person name="Park S.-H."/>
        </authorList>
    </citation>
    <scope>NUCLEOTIDE SEQUENCE [LARGE SCALE GENOMIC DNA]</scope>
    <source>
        <strain evidence="22 23">KGMB01111</strain>
    </source>
</reference>
<feature type="binding site" evidence="18">
    <location>
        <position position="152"/>
    </location>
    <ligand>
        <name>(6S)-NADPHX</name>
        <dbReference type="ChEBI" id="CHEBI:64076"/>
    </ligand>
</feature>
<comment type="catalytic activity">
    <reaction evidence="15 17 19">
        <text>(6S)-NADHX + ADP = AMP + phosphate + NADH + H(+)</text>
        <dbReference type="Rhea" id="RHEA:32223"/>
        <dbReference type="ChEBI" id="CHEBI:15378"/>
        <dbReference type="ChEBI" id="CHEBI:43474"/>
        <dbReference type="ChEBI" id="CHEBI:57945"/>
        <dbReference type="ChEBI" id="CHEBI:64074"/>
        <dbReference type="ChEBI" id="CHEBI:456215"/>
        <dbReference type="ChEBI" id="CHEBI:456216"/>
        <dbReference type="EC" id="4.2.1.136"/>
    </reaction>
</comment>
<keyword evidence="11 18" id="KW-0413">Isomerase</keyword>
<keyword evidence="13" id="KW-0511">Multifunctional enzyme</keyword>
<protein>
    <recommendedName>
        <fullName evidence="19">Bifunctional NAD(P)H-hydrate repair enzyme</fullName>
    </recommendedName>
    <alternativeName>
        <fullName evidence="19">Nicotinamide nucleotide repair protein</fullName>
    </alternativeName>
    <domain>
        <recommendedName>
            <fullName evidence="19">ADP-dependent (S)-NAD(P)H-hydrate dehydratase</fullName>
            <ecNumber evidence="19">4.2.1.136</ecNumber>
        </recommendedName>
        <alternativeName>
            <fullName evidence="19">ADP-dependent NAD(P)HX dehydratase</fullName>
        </alternativeName>
    </domain>
    <domain>
        <recommendedName>
            <fullName evidence="19">NAD(P)H-hydrate epimerase</fullName>
            <ecNumber evidence="19">5.1.99.6</ecNumber>
        </recommendedName>
    </domain>
</protein>
<dbReference type="EC" id="4.2.1.136" evidence="19"/>
<evidence type="ECO:0000256" key="6">
    <source>
        <dbReference type="ARBA" id="ARBA00022741"/>
    </source>
</evidence>
<dbReference type="Pfam" id="PF03853">
    <property type="entry name" value="YjeF_N"/>
    <property type="match status" value="1"/>
</dbReference>
<feature type="binding site" evidence="18">
    <location>
        <position position="119"/>
    </location>
    <ligand>
        <name>K(+)</name>
        <dbReference type="ChEBI" id="CHEBI:29103"/>
    </ligand>
</feature>
<dbReference type="PIRSF" id="PIRSF017184">
    <property type="entry name" value="Nnr"/>
    <property type="match status" value="1"/>
</dbReference>
<keyword evidence="6 17" id="KW-0547">Nucleotide-binding</keyword>
<evidence type="ECO:0000256" key="10">
    <source>
        <dbReference type="ARBA" id="ARBA00023027"/>
    </source>
</evidence>
<comment type="function">
    <text evidence="14 19">Bifunctional enzyme that catalyzes the epimerization of the S- and R-forms of NAD(P)HX and the dehydration of the S-form of NAD(P)HX at the expense of ADP, which is converted to AMP. This allows the repair of both epimers of NAD(P)HX, a damaged form of NAD(P)H that is a result of enzymatic or heat-dependent hydration.</text>
</comment>
<dbReference type="SUPFAM" id="SSF64153">
    <property type="entry name" value="YjeF N-terminal domain-like"/>
    <property type="match status" value="1"/>
</dbReference>
<comment type="function">
    <text evidence="17">Catalyzes the dehydration of the S-form of NAD(P)HX at the expense of ADP, which is converted to AMP. Together with NAD(P)HX epimerase, which catalyzes the epimerization of the S- and R-forms, the enzyme allows the repair of both epimers of NAD(P)HX, a damaged form of NAD(P)H that is a result of enzymatic or heat-dependent hydration.</text>
</comment>
<feature type="binding site" evidence="17">
    <location>
        <position position="248"/>
    </location>
    <ligand>
        <name>(6S)-NADPHX</name>
        <dbReference type="ChEBI" id="CHEBI:64076"/>
    </ligand>
</feature>
<evidence type="ECO:0000256" key="5">
    <source>
        <dbReference type="ARBA" id="ARBA00022723"/>
    </source>
</evidence>
<comment type="cofactor">
    <cofactor evidence="18 19">
        <name>K(+)</name>
        <dbReference type="ChEBI" id="CHEBI:29103"/>
    </cofactor>
    <text evidence="18 19">Binds 1 potassium ion per subunit.</text>
</comment>
<dbReference type="GO" id="GO:0110051">
    <property type="term" value="P:metabolite repair"/>
    <property type="evidence" value="ECO:0007669"/>
    <property type="project" value="TreeGrafter"/>
</dbReference>
<feature type="binding site" evidence="17">
    <location>
        <position position="435"/>
    </location>
    <ligand>
        <name>(6S)-NADPHX</name>
        <dbReference type="ChEBI" id="CHEBI:64076"/>
    </ligand>
</feature>
<keyword evidence="7 17" id="KW-0067">ATP-binding</keyword>
<evidence type="ECO:0000259" key="20">
    <source>
        <dbReference type="PROSITE" id="PS51383"/>
    </source>
</evidence>
<feature type="binding site" evidence="18">
    <location>
        <position position="58"/>
    </location>
    <ligand>
        <name>K(+)</name>
        <dbReference type="ChEBI" id="CHEBI:29103"/>
    </ligand>
</feature>
<feature type="binding site" evidence="17">
    <location>
        <position position="368"/>
    </location>
    <ligand>
        <name>(6S)-NADPHX</name>
        <dbReference type="ChEBI" id="CHEBI:64076"/>
    </ligand>
</feature>
<dbReference type="GO" id="GO:0046872">
    <property type="term" value="F:metal ion binding"/>
    <property type="evidence" value="ECO:0007669"/>
    <property type="project" value="UniProtKB-UniRule"/>
</dbReference>
<comment type="cofactor">
    <cofactor evidence="17">
        <name>Mg(2+)</name>
        <dbReference type="ChEBI" id="CHEBI:18420"/>
    </cofactor>
</comment>
<proteinExistence type="inferred from homology"/>
<comment type="similarity">
    <text evidence="3 19">In the N-terminal section; belongs to the NnrE/AIBP family.</text>
</comment>
<gene>
    <name evidence="17" type="primary">nnrD</name>
    <name evidence="18" type="synonym">nnrE</name>
    <name evidence="22" type="ORF">ETP43_07950</name>
</gene>
<evidence type="ECO:0000256" key="19">
    <source>
        <dbReference type="PIRNR" id="PIRNR017184"/>
    </source>
</evidence>
<dbReference type="InterPro" id="IPR029056">
    <property type="entry name" value="Ribokinase-like"/>
</dbReference>
<dbReference type="Gene3D" id="3.40.50.10260">
    <property type="entry name" value="YjeF N-terminal domain"/>
    <property type="match status" value="1"/>
</dbReference>
<evidence type="ECO:0000256" key="3">
    <source>
        <dbReference type="ARBA" id="ARBA00006001"/>
    </source>
</evidence>
<dbReference type="GO" id="GO:0052856">
    <property type="term" value="F:NAD(P)HX epimerase activity"/>
    <property type="evidence" value="ECO:0007669"/>
    <property type="project" value="UniProtKB-UniRule"/>
</dbReference>
<comment type="similarity">
    <text evidence="18">Belongs to the NnrE/AIBP family.</text>
</comment>
<evidence type="ECO:0000313" key="23">
    <source>
        <dbReference type="Proteomes" id="UP000290106"/>
    </source>
</evidence>
<dbReference type="HAMAP" id="MF_01965">
    <property type="entry name" value="NADHX_dehydratase"/>
    <property type="match status" value="1"/>
</dbReference>
<keyword evidence="8 17" id="KW-0521">NADP</keyword>
<dbReference type="NCBIfam" id="TIGR00196">
    <property type="entry name" value="yjeF_cterm"/>
    <property type="match status" value="1"/>
</dbReference>
<dbReference type="Pfam" id="PF01256">
    <property type="entry name" value="Carb_kinase"/>
    <property type="match status" value="1"/>
</dbReference>
<evidence type="ECO:0000256" key="14">
    <source>
        <dbReference type="ARBA" id="ARBA00025153"/>
    </source>
</evidence>
<dbReference type="GO" id="GO:0005524">
    <property type="term" value="F:ATP binding"/>
    <property type="evidence" value="ECO:0007669"/>
    <property type="project" value="UniProtKB-UniRule"/>
</dbReference>
<dbReference type="HAMAP" id="MF_01966">
    <property type="entry name" value="NADHX_epimerase"/>
    <property type="match status" value="1"/>
</dbReference>
<dbReference type="GO" id="GO:0046496">
    <property type="term" value="P:nicotinamide nucleotide metabolic process"/>
    <property type="evidence" value="ECO:0007669"/>
    <property type="project" value="UniProtKB-UniRule"/>
</dbReference>
<sequence>MQILVTGEQMKQLDQATIQTMGIPSLVLMERAALAVFDCLRQHFSLKKTLVVCGSGNNGADGMAVARLLHLAGYSVDLYLAGNPASFTEEMKIQWQAAKNYQVSIVNNCRFSEYTTIVDALFGVGLSRELSGKYQTLVDAINASGVPVLAVDIPSGIHAGTGQVMGTAVRAAETVTFAYRKLGISLYPGTVYAGNVQVKDVGIYGASKGIYALDKEAISWLPARDPGGNKGTFGKVLLIAGSRNMSGAAYFSSKAALVSGAGMVRILTDESNRTILQQQFPEAMLSVYDSSMQHEKLADVLKKAMHWADVIAIGPGLSTSKTAEDLLQMVLTFRQSKPIVMDADALNLLAKRKDLQSQCDASCILTPHMGEMSRLADCTIGDLKAHPQEAMETLYRQCPCTLIMKDARTWIRTADGVYYLNLTGNHGMATAGSGDVLCGITAGLLAQGMRSSQAAPFAAWLHGIAGDHAAQEKGARSMTASDILSGLCVQLQMLDRKIARKEDTGENNYEK</sequence>
<dbReference type="SUPFAM" id="SSF53613">
    <property type="entry name" value="Ribokinase-like"/>
    <property type="match status" value="1"/>
</dbReference>
<comment type="caution">
    <text evidence="22">The sequence shown here is derived from an EMBL/GenBank/DDBJ whole genome shotgun (WGS) entry which is preliminary data.</text>
</comment>
<dbReference type="EMBL" id="SDKC01000001">
    <property type="protein sequence ID" value="RXS75159.1"/>
    <property type="molecule type" value="Genomic_DNA"/>
</dbReference>
<evidence type="ECO:0000256" key="9">
    <source>
        <dbReference type="ARBA" id="ARBA00022958"/>
    </source>
</evidence>
<evidence type="ECO:0000256" key="4">
    <source>
        <dbReference type="ARBA" id="ARBA00009524"/>
    </source>
</evidence>
<feature type="binding site" evidence="18">
    <location>
        <begin position="123"/>
        <end position="129"/>
    </location>
    <ligand>
        <name>(6S)-NADPHX</name>
        <dbReference type="ChEBI" id="CHEBI:64076"/>
    </ligand>
</feature>
<feature type="binding site" evidence="17">
    <location>
        <position position="316"/>
    </location>
    <ligand>
        <name>(6S)-NADPHX</name>
        <dbReference type="ChEBI" id="CHEBI:64076"/>
    </ligand>
</feature>
<dbReference type="EC" id="5.1.99.6" evidence="19"/>
<feature type="binding site" evidence="18">
    <location>
        <position position="134"/>
    </location>
    <ligand>
        <name>(6S)-NADPHX</name>
        <dbReference type="ChEBI" id="CHEBI:64076"/>
    </ligand>
</feature>
<evidence type="ECO:0000256" key="15">
    <source>
        <dbReference type="ARBA" id="ARBA00048238"/>
    </source>
</evidence>
<evidence type="ECO:0000256" key="12">
    <source>
        <dbReference type="ARBA" id="ARBA00023239"/>
    </source>
</evidence>
<evidence type="ECO:0000256" key="7">
    <source>
        <dbReference type="ARBA" id="ARBA00022840"/>
    </source>
</evidence>
<dbReference type="OrthoDB" id="9806925at2"/>
<dbReference type="PROSITE" id="PS51385">
    <property type="entry name" value="YJEF_N"/>
    <property type="match status" value="1"/>
</dbReference>
<feature type="binding site" evidence="18">
    <location>
        <begin position="57"/>
        <end position="61"/>
    </location>
    <ligand>
        <name>(6S)-NADPHX</name>
        <dbReference type="ChEBI" id="CHEBI:64076"/>
    </ligand>
</feature>
<dbReference type="NCBIfam" id="TIGR00197">
    <property type="entry name" value="yjeF_nterm"/>
    <property type="match status" value="1"/>
</dbReference>
<accession>A0A4Q1RHP6</accession>
<feature type="domain" description="YjeF N-terminal" evidence="21">
    <location>
        <begin position="10"/>
        <end position="209"/>
    </location>
</feature>
<dbReference type="CDD" id="cd01171">
    <property type="entry name" value="YXKO-related"/>
    <property type="match status" value="1"/>
</dbReference>
<dbReference type="RefSeq" id="WP_129257676.1">
    <property type="nucleotide sequence ID" value="NZ_SDKC01000001.1"/>
</dbReference>
<keyword evidence="5 18" id="KW-0479">Metal-binding</keyword>
<evidence type="ECO:0000313" key="22">
    <source>
        <dbReference type="EMBL" id="RXS75159.1"/>
    </source>
</evidence>
<feature type="domain" description="YjeF C-terminal" evidence="20">
    <location>
        <begin position="213"/>
        <end position="494"/>
    </location>
</feature>
<keyword evidence="10 17" id="KW-0520">NAD</keyword>
<dbReference type="AlphaFoldDB" id="A0A4Q1RHP6"/>
<evidence type="ECO:0000256" key="17">
    <source>
        <dbReference type="HAMAP-Rule" id="MF_01965"/>
    </source>
</evidence>
<feature type="binding site" evidence="18">
    <location>
        <position position="155"/>
    </location>
    <ligand>
        <name>K(+)</name>
        <dbReference type="ChEBI" id="CHEBI:29103"/>
    </ligand>
</feature>
<feature type="binding site" evidence="17">
    <location>
        <begin position="405"/>
        <end position="409"/>
    </location>
    <ligand>
        <name>AMP</name>
        <dbReference type="ChEBI" id="CHEBI:456215"/>
    </ligand>
</feature>
<feature type="binding site" evidence="17">
    <location>
        <position position="434"/>
    </location>
    <ligand>
        <name>AMP</name>
        <dbReference type="ChEBI" id="CHEBI:456215"/>
    </ligand>
</feature>
<keyword evidence="23" id="KW-1185">Reference proteome</keyword>
<organism evidence="22 23">
    <name type="scientific">Blautia faecicola</name>
    <dbReference type="NCBI Taxonomy" id="2509240"/>
    <lineage>
        <taxon>Bacteria</taxon>
        <taxon>Bacillati</taxon>
        <taxon>Bacillota</taxon>
        <taxon>Clostridia</taxon>
        <taxon>Lachnospirales</taxon>
        <taxon>Lachnospiraceae</taxon>
        <taxon>Blautia</taxon>
    </lineage>
</organism>
<dbReference type="Gene3D" id="3.40.1190.20">
    <property type="match status" value="1"/>
</dbReference>
<evidence type="ECO:0000256" key="8">
    <source>
        <dbReference type="ARBA" id="ARBA00022857"/>
    </source>
</evidence>
<dbReference type="PROSITE" id="PS51383">
    <property type="entry name" value="YJEF_C_3"/>
    <property type="match status" value="1"/>
</dbReference>
<dbReference type="GO" id="GO:0052855">
    <property type="term" value="F:ADP-dependent NAD(P)H-hydrate dehydratase activity"/>
    <property type="evidence" value="ECO:0007669"/>
    <property type="project" value="UniProtKB-UniRule"/>
</dbReference>
<dbReference type="InterPro" id="IPR036652">
    <property type="entry name" value="YjeF_N_dom_sf"/>
</dbReference>
<comment type="similarity">
    <text evidence="4 19">In the C-terminal section; belongs to the NnrD/CARKD family.</text>
</comment>
<dbReference type="InterPro" id="IPR000631">
    <property type="entry name" value="CARKD"/>
</dbReference>
<comment type="catalytic activity">
    <reaction evidence="2 18 19">
        <text>(6R)-NADPHX = (6S)-NADPHX</text>
        <dbReference type="Rhea" id="RHEA:32227"/>
        <dbReference type="ChEBI" id="CHEBI:64076"/>
        <dbReference type="ChEBI" id="CHEBI:64077"/>
        <dbReference type="EC" id="5.1.99.6"/>
    </reaction>
</comment>
<dbReference type="InterPro" id="IPR004443">
    <property type="entry name" value="YjeF_N_dom"/>
</dbReference>
<evidence type="ECO:0000256" key="1">
    <source>
        <dbReference type="ARBA" id="ARBA00000013"/>
    </source>
</evidence>
<evidence type="ECO:0000259" key="21">
    <source>
        <dbReference type="PROSITE" id="PS51385"/>
    </source>
</evidence>
<dbReference type="Proteomes" id="UP000290106">
    <property type="component" value="Unassembled WGS sequence"/>
</dbReference>
<dbReference type="InterPro" id="IPR030677">
    <property type="entry name" value="Nnr"/>
</dbReference>
<comment type="similarity">
    <text evidence="17">Belongs to the NnrD/CARKD family.</text>
</comment>
<evidence type="ECO:0000256" key="2">
    <source>
        <dbReference type="ARBA" id="ARBA00000909"/>
    </source>
</evidence>
<comment type="catalytic activity">
    <reaction evidence="1 18 19">
        <text>(6R)-NADHX = (6S)-NADHX</text>
        <dbReference type="Rhea" id="RHEA:32215"/>
        <dbReference type="ChEBI" id="CHEBI:64074"/>
        <dbReference type="ChEBI" id="CHEBI:64075"/>
        <dbReference type="EC" id="5.1.99.6"/>
    </reaction>
</comment>
<evidence type="ECO:0000256" key="11">
    <source>
        <dbReference type="ARBA" id="ARBA00023235"/>
    </source>
</evidence>
<dbReference type="PANTHER" id="PTHR12592">
    <property type="entry name" value="ATP-DEPENDENT (S)-NAD(P)H-HYDRATE DEHYDRATASE FAMILY MEMBER"/>
    <property type="match status" value="1"/>
</dbReference>
<keyword evidence="12 17" id="KW-0456">Lyase</keyword>
<evidence type="ECO:0000256" key="16">
    <source>
        <dbReference type="ARBA" id="ARBA00049209"/>
    </source>
</evidence>
<keyword evidence="9 18" id="KW-0630">Potassium</keyword>